<name>A0A316VN72_9BASI</name>
<evidence type="ECO:0000313" key="1">
    <source>
        <dbReference type="EMBL" id="PWN39079.1"/>
    </source>
</evidence>
<organism evidence="1 2">
    <name type="scientific">Ceraceosorus guamensis</name>
    <dbReference type="NCBI Taxonomy" id="1522189"/>
    <lineage>
        <taxon>Eukaryota</taxon>
        <taxon>Fungi</taxon>
        <taxon>Dikarya</taxon>
        <taxon>Basidiomycota</taxon>
        <taxon>Ustilaginomycotina</taxon>
        <taxon>Exobasidiomycetes</taxon>
        <taxon>Ceraceosorales</taxon>
        <taxon>Ceraceosoraceae</taxon>
        <taxon>Ceraceosorus</taxon>
    </lineage>
</organism>
<dbReference type="Proteomes" id="UP000245783">
    <property type="component" value="Unassembled WGS sequence"/>
</dbReference>
<accession>A0A316VN72</accession>
<dbReference type="GeneID" id="37038517"/>
<dbReference type="InParanoid" id="A0A316VN72"/>
<gene>
    <name evidence="1" type="ORF">IE81DRAFT_353440</name>
</gene>
<reference evidence="1 2" key="1">
    <citation type="journal article" date="2018" name="Mol. Biol. Evol.">
        <title>Broad Genomic Sampling Reveals a Smut Pathogenic Ancestry of the Fungal Clade Ustilaginomycotina.</title>
        <authorList>
            <person name="Kijpornyongpan T."/>
            <person name="Mondo S.J."/>
            <person name="Barry K."/>
            <person name="Sandor L."/>
            <person name="Lee J."/>
            <person name="Lipzen A."/>
            <person name="Pangilinan J."/>
            <person name="LaButti K."/>
            <person name="Hainaut M."/>
            <person name="Henrissat B."/>
            <person name="Grigoriev I.V."/>
            <person name="Spatafora J.W."/>
            <person name="Aime M.C."/>
        </authorList>
    </citation>
    <scope>NUCLEOTIDE SEQUENCE [LARGE SCALE GENOMIC DNA]</scope>
    <source>
        <strain evidence="1 2">MCA 4658</strain>
    </source>
</reference>
<evidence type="ECO:0000313" key="2">
    <source>
        <dbReference type="Proteomes" id="UP000245783"/>
    </source>
</evidence>
<dbReference type="AlphaFoldDB" id="A0A316VN72"/>
<dbReference type="RefSeq" id="XP_025366239.1">
    <property type="nucleotide sequence ID" value="XM_025516647.1"/>
</dbReference>
<dbReference type="EMBL" id="KZ819497">
    <property type="protein sequence ID" value="PWN39079.1"/>
    <property type="molecule type" value="Genomic_DNA"/>
</dbReference>
<sequence length="163" mass="18412">MSTSDVPLAQEMAEQNEQLHAERAAYTASNRESVLMSKAQEMDSHNQQLAMLLFKPRSAVERAGLRRRLKEKRNEWKEDPDVVPDDIVRGSRILKDDYKKTMSAMVPLPEQVRLNLIFVNAIDAPPREVASVQQVGPVTGRRITLADPNAVLLNAHLEPVLYE</sequence>
<proteinExistence type="predicted"/>
<protein>
    <submittedName>
        <fullName evidence="1">Uncharacterized protein</fullName>
    </submittedName>
</protein>
<keyword evidence="2" id="KW-1185">Reference proteome</keyword>